<dbReference type="Pfam" id="PF11162">
    <property type="entry name" value="DUF2946"/>
    <property type="match status" value="1"/>
</dbReference>
<evidence type="ECO:0000313" key="1">
    <source>
        <dbReference type="EMBL" id="THF58614.1"/>
    </source>
</evidence>
<gene>
    <name evidence="1" type="ORF">E6O51_16615</name>
</gene>
<evidence type="ECO:0000313" key="2">
    <source>
        <dbReference type="Proteomes" id="UP000307956"/>
    </source>
</evidence>
<organism evidence="1 2">
    <name type="scientific">Pseudothauera rhizosphaerae</name>
    <dbReference type="NCBI Taxonomy" id="2565932"/>
    <lineage>
        <taxon>Bacteria</taxon>
        <taxon>Pseudomonadati</taxon>
        <taxon>Pseudomonadota</taxon>
        <taxon>Betaproteobacteria</taxon>
        <taxon>Rhodocyclales</taxon>
        <taxon>Zoogloeaceae</taxon>
        <taxon>Pseudothauera</taxon>
    </lineage>
</organism>
<keyword evidence="2" id="KW-1185">Reference proteome</keyword>
<reference evidence="1 2" key="1">
    <citation type="submission" date="2019-04" db="EMBL/GenBank/DDBJ databases">
        <title>Azoarcus rhizosphaerae sp. nov. isolated from rhizosphere of Ficus religiosa.</title>
        <authorList>
            <person name="Lin S.-Y."/>
            <person name="Hameed A."/>
            <person name="Hsu Y.-H."/>
            <person name="Young C.-C."/>
        </authorList>
    </citation>
    <scope>NUCLEOTIDE SEQUENCE [LARGE SCALE GENOMIC DNA]</scope>
    <source>
        <strain evidence="1 2">CC-YHH848</strain>
    </source>
</reference>
<dbReference type="AlphaFoldDB" id="A0A4V6RX17"/>
<dbReference type="Proteomes" id="UP000307956">
    <property type="component" value="Unassembled WGS sequence"/>
</dbReference>
<sequence length="135" mass="13748">MRSSRSWRLALRLALFAVLAQLALGIASTQHQARMLAAGPQAWEAICTPAGIEYVDLDALTGEPPLDDAAARLAGGMQCAVCAAAALSAAPLAQPPAFAPFEPFAAALPQPIPAVALPAPALALRPPPRAPPALS</sequence>
<accession>A0A4V6RX17</accession>
<name>A0A4V6RX17_9RHOO</name>
<evidence type="ECO:0008006" key="3">
    <source>
        <dbReference type="Google" id="ProtNLM"/>
    </source>
</evidence>
<protein>
    <recommendedName>
        <fullName evidence="3">DUF2946 domain-containing protein</fullName>
    </recommendedName>
</protein>
<dbReference type="InterPro" id="IPR021333">
    <property type="entry name" value="DUF2946"/>
</dbReference>
<dbReference type="OrthoDB" id="9202920at2"/>
<proteinExistence type="predicted"/>
<dbReference type="EMBL" id="SSOD01000015">
    <property type="protein sequence ID" value="THF58614.1"/>
    <property type="molecule type" value="Genomic_DNA"/>
</dbReference>
<comment type="caution">
    <text evidence="1">The sequence shown here is derived from an EMBL/GenBank/DDBJ whole genome shotgun (WGS) entry which is preliminary data.</text>
</comment>